<name>A0ABP3SH81_9ACTN</name>
<evidence type="ECO:0000313" key="1">
    <source>
        <dbReference type="EMBL" id="GAA0638916.1"/>
    </source>
</evidence>
<gene>
    <name evidence="1" type="ORF">GCM10009547_48820</name>
</gene>
<dbReference type="SUPFAM" id="SSF54909">
    <property type="entry name" value="Dimeric alpha+beta barrel"/>
    <property type="match status" value="1"/>
</dbReference>
<evidence type="ECO:0008006" key="3">
    <source>
        <dbReference type="Google" id="ProtNLM"/>
    </source>
</evidence>
<reference evidence="2" key="1">
    <citation type="journal article" date="2019" name="Int. J. Syst. Evol. Microbiol.">
        <title>The Global Catalogue of Microorganisms (GCM) 10K type strain sequencing project: providing services to taxonomists for standard genome sequencing and annotation.</title>
        <authorList>
            <consortium name="The Broad Institute Genomics Platform"/>
            <consortium name="The Broad Institute Genome Sequencing Center for Infectious Disease"/>
            <person name="Wu L."/>
            <person name="Ma J."/>
        </authorList>
    </citation>
    <scope>NUCLEOTIDE SEQUENCE [LARGE SCALE GENOMIC DNA]</scope>
    <source>
        <strain evidence="2">JCM 10671</strain>
    </source>
</reference>
<organism evidence="1 2">
    <name type="scientific">Sporichthya brevicatena</name>
    <dbReference type="NCBI Taxonomy" id="171442"/>
    <lineage>
        <taxon>Bacteria</taxon>
        <taxon>Bacillati</taxon>
        <taxon>Actinomycetota</taxon>
        <taxon>Actinomycetes</taxon>
        <taxon>Sporichthyales</taxon>
        <taxon>Sporichthyaceae</taxon>
        <taxon>Sporichthya</taxon>
    </lineage>
</organism>
<dbReference type="InterPro" id="IPR011008">
    <property type="entry name" value="Dimeric_a/b-barrel"/>
</dbReference>
<dbReference type="Gene3D" id="3.30.70.100">
    <property type="match status" value="1"/>
</dbReference>
<dbReference type="EMBL" id="BAAAHE010000066">
    <property type="protein sequence ID" value="GAA0638916.1"/>
    <property type="molecule type" value="Genomic_DNA"/>
</dbReference>
<accession>A0ABP3SH81</accession>
<evidence type="ECO:0000313" key="2">
    <source>
        <dbReference type="Proteomes" id="UP001500957"/>
    </source>
</evidence>
<dbReference type="Proteomes" id="UP001500957">
    <property type="component" value="Unassembled WGS sequence"/>
</dbReference>
<comment type="caution">
    <text evidence="1">The sequence shown here is derived from an EMBL/GenBank/DDBJ whole genome shotgun (WGS) entry which is preliminary data.</text>
</comment>
<protein>
    <recommendedName>
        <fullName evidence="3">ABM domain-containing protein</fullName>
    </recommendedName>
</protein>
<keyword evidence="2" id="KW-1185">Reference proteome</keyword>
<proteinExistence type="predicted"/>
<sequence length="43" mass="4911">MWDSVEHHNAWRETPAFTEFVGSIRDYLTGPTGMEHFATISEG</sequence>